<dbReference type="Proteomes" id="UP001321748">
    <property type="component" value="Chromosome"/>
</dbReference>
<dbReference type="EMBL" id="AP026800">
    <property type="protein sequence ID" value="BDR54520.1"/>
    <property type="molecule type" value="Genomic_DNA"/>
</dbReference>
<sequence>MTMNKLLFDFYQTDKPLLGKLVYRESEYSLDFIECSDDNLARLSGDGGRTSLTVHTLQIEIGINTGKLLYPWGLFPLIHAIDKPLTIPDSYYGELSVNTAKNKLISGVSIEFPDSENWELCKDPSSGWVFVGNPSITQYSCSIEFANNVIASIENDCIVAFWMRPVIEI</sequence>
<proteinExistence type="predicted"/>
<name>A0ABN6SIN9_9BIFI</name>
<gene>
    <name evidence="1" type="ORF">KIMH_06310</name>
</gene>
<organism evidence="1 2">
    <name type="scientific">Bombiscardovia apis</name>
    <dbReference type="NCBI Taxonomy" id="2932182"/>
    <lineage>
        <taxon>Bacteria</taxon>
        <taxon>Bacillati</taxon>
        <taxon>Actinomycetota</taxon>
        <taxon>Actinomycetes</taxon>
        <taxon>Bifidobacteriales</taxon>
        <taxon>Bifidobacteriaceae</taxon>
        <taxon>Bombiscardovia</taxon>
    </lineage>
</organism>
<reference evidence="1 2" key="1">
    <citation type="journal article" date="2023" name="Microbiol. Spectr.">
        <title>Symbiosis of Carpenter Bees with Uncharacterized Lactic Acid Bacteria Showing NAD Auxotrophy.</title>
        <authorList>
            <person name="Kawasaki S."/>
            <person name="Ozawa K."/>
            <person name="Mori T."/>
            <person name="Yamamoto A."/>
            <person name="Ito M."/>
            <person name="Ohkuma M."/>
            <person name="Sakamoto M."/>
            <person name="Matsutani M."/>
        </authorList>
    </citation>
    <scope>NUCLEOTIDE SEQUENCE [LARGE SCALE GENOMIC DNA]</scope>
    <source>
        <strain evidence="1 2">KimH</strain>
    </source>
</reference>
<protein>
    <submittedName>
        <fullName evidence="1">Uncharacterized protein</fullName>
    </submittedName>
</protein>
<evidence type="ECO:0000313" key="2">
    <source>
        <dbReference type="Proteomes" id="UP001321748"/>
    </source>
</evidence>
<dbReference type="RefSeq" id="WP_317643529.1">
    <property type="nucleotide sequence ID" value="NZ_AP026800.1"/>
</dbReference>
<keyword evidence="2" id="KW-1185">Reference proteome</keyword>
<accession>A0ABN6SIN9</accession>
<evidence type="ECO:0000313" key="1">
    <source>
        <dbReference type="EMBL" id="BDR54520.1"/>
    </source>
</evidence>